<protein>
    <recommendedName>
        <fullName evidence="5">DUF3035 domain-containing protein</fullName>
    </recommendedName>
</protein>
<reference evidence="3" key="1">
    <citation type="submission" date="2022-03" db="EMBL/GenBank/DDBJ databases">
        <title>Identification of a novel bacterium isolated from mangrove sediments.</title>
        <authorList>
            <person name="Pan X."/>
        </authorList>
    </citation>
    <scope>NUCLEOTIDE SEQUENCE</scope>
    <source>
        <strain evidence="3">B2580</strain>
    </source>
</reference>
<feature type="region of interest" description="Disordered" evidence="1">
    <location>
        <begin position="23"/>
        <end position="111"/>
    </location>
</feature>
<keyword evidence="2" id="KW-0732">Signal</keyword>
<sequence>MTSPTALTRAALVLTLAAALPLGGCKKSTEPGQTTAAGEILPRSVTDDMLPYDTVRSQAPLADPDAAKGKHGPSQPVAAPSESTDTNGTAAAGEMPDATSAQAGQVTPAAE</sequence>
<dbReference type="EMBL" id="JALHLE010000009">
    <property type="protein sequence ID" value="MCJ2178446.1"/>
    <property type="molecule type" value="Genomic_DNA"/>
</dbReference>
<dbReference type="RefSeq" id="WP_243992506.1">
    <property type="nucleotide sequence ID" value="NZ_JALHLE010000009.1"/>
</dbReference>
<evidence type="ECO:0000256" key="1">
    <source>
        <dbReference type="SAM" id="MobiDB-lite"/>
    </source>
</evidence>
<dbReference type="Proteomes" id="UP001162880">
    <property type="component" value="Unassembled WGS sequence"/>
</dbReference>
<evidence type="ECO:0000313" key="3">
    <source>
        <dbReference type="EMBL" id="MCJ2178446.1"/>
    </source>
</evidence>
<proteinExistence type="predicted"/>
<evidence type="ECO:0000313" key="4">
    <source>
        <dbReference type="Proteomes" id="UP001162880"/>
    </source>
</evidence>
<keyword evidence="4" id="KW-1185">Reference proteome</keyword>
<comment type="caution">
    <text evidence="3">The sequence shown here is derived from an EMBL/GenBank/DDBJ whole genome shotgun (WGS) entry which is preliminary data.</text>
</comment>
<evidence type="ECO:0000256" key="2">
    <source>
        <dbReference type="SAM" id="SignalP"/>
    </source>
</evidence>
<accession>A0ABT0B064</accession>
<feature type="chain" id="PRO_5046899780" description="DUF3035 domain-containing protein" evidence="2">
    <location>
        <begin position="20"/>
        <end position="111"/>
    </location>
</feature>
<name>A0ABT0B064_9SPHN</name>
<evidence type="ECO:0008006" key="5">
    <source>
        <dbReference type="Google" id="ProtNLM"/>
    </source>
</evidence>
<organism evidence="3 4">
    <name type="scientific">Novosphingobium album</name>
    <name type="common">ex Hu et al. 2023</name>
    <dbReference type="NCBI Taxonomy" id="2930093"/>
    <lineage>
        <taxon>Bacteria</taxon>
        <taxon>Pseudomonadati</taxon>
        <taxon>Pseudomonadota</taxon>
        <taxon>Alphaproteobacteria</taxon>
        <taxon>Sphingomonadales</taxon>
        <taxon>Sphingomonadaceae</taxon>
        <taxon>Novosphingobium</taxon>
    </lineage>
</organism>
<gene>
    <name evidence="3" type="ORF">MTR64_07710</name>
</gene>
<feature type="signal peptide" evidence="2">
    <location>
        <begin position="1"/>
        <end position="19"/>
    </location>
</feature>